<name>A0A9D1D574_9ACTN</name>
<feature type="domain" description="UvrD-like helicase ATP-binding" evidence="7">
    <location>
        <begin position="1"/>
        <end position="264"/>
    </location>
</feature>
<reference evidence="8" key="1">
    <citation type="submission" date="2020-10" db="EMBL/GenBank/DDBJ databases">
        <authorList>
            <person name="Gilroy R."/>
        </authorList>
    </citation>
    <scope>NUCLEOTIDE SEQUENCE</scope>
    <source>
        <strain evidence="8">ChiGjej1B1-2707</strain>
    </source>
</reference>
<dbReference type="AlphaFoldDB" id="A0A9D1D574"/>
<dbReference type="PANTHER" id="PTHR11070">
    <property type="entry name" value="UVRD / RECB / PCRA DNA HELICASE FAMILY MEMBER"/>
    <property type="match status" value="1"/>
</dbReference>
<dbReference type="GO" id="GO:0003677">
    <property type="term" value="F:DNA binding"/>
    <property type="evidence" value="ECO:0007669"/>
    <property type="project" value="UniProtKB-KW"/>
</dbReference>
<evidence type="ECO:0000256" key="3">
    <source>
        <dbReference type="ARBA" id="ARBA00022806"/>
    </source>
</evidence>
<dbReference type="InterPro" id="IPR014016">
    <property type="entry name" value="UvrD-like_ATP-bd"/>
</dbReference>
<sequence length="640" mass="70853">MIKTIAAFDGRCAKVCGPARSGKTEALVQRCVTLLGANVAPESIFVEVSTAFAAQAFRRRLRAALGSAHAAADAVVVETALDACVRVLDTPEARTATGRIPRLLTPAEHNFFLEDMKTLGTPIRRLRKMLDRFYEQWSKLVPDDEWMGTEEEVTRDHGLRHLTERGAMLVQEAPRLCADYLKSDAGADARQQYAYVLCDDFQNLTYAEQTCLCLLAETQLIVAGNVNQTIAVRTDWPNPQGFADFDALRHGVEVFALTESFGNKPALCLADALTTHGSMDSSVRMEQATGTEADVVSIKWNTPEDELNGVTKYLRTLLNAEEDVRESRTCVLVPNKRWARLAERILRKRGFEVSCAGATAGIGGDPRDTARAKALVAYTKLNLLANPDDLTAWRSWCGFDHALTNSDAWNFLTEYAAQNGLGLLEALERASREETEPFLRANALTSRYLEGQDYIAQNARRKGFTLMRAIGAEELPEFEDVAAMLEGDEDAVALYRMVRQHAMDAAWPESAHTLHVCGYRSLIGADYDHIFVLGAIDGFMPRRDAFETVSTEEDRTRALDEERRLFYNAVSKAGKLLVISAFTKAPLELAERTKMQVVRVKSENGERMAIVRPSTFLSEAGDACPTTEGGQSILSRYGLN</sequence>
<dbReference type="SUPFAM" id="SSF52540">
    <property type="entry name" value="P-loop containing nucleoside triphosphate hydrolases"/>
    <property type="match status" value="1"/>
</dbReference>
<comment type="caution">
    <text evidence="8">The sequence shown here is derived from an EMBL/GenBank/DDBJ whole genome shotgun (WGS) entry which is preliminary data.</text>
</comment>
<dbReference type="EMBL" id="DVGB01000109">
    <property type="protein sequence ID" value="HIR02387.1"/>
    <property type="molecule type" value="Genomic_DNA"/>
</dbReference>
<dbReference type="GO" id="GO:0005524">
    <property type="term" value="F:ATP binding"/>
    <property type="evidence" value="ECO:0007669"/>
    <property type="project" value="UniProtKB-UniRule"/>
</dbReference>
<keyword evidence="4 6" id="KW-0067">ATP-binding</keyword>
<evidence type="ECO:0000256" key="1">
    <source>
        <dbReference type="ARBA" id="ARBA00022741"/>
    </source>
</evidence>
<dbReference type="InterPro" id="IPR000212">
    <property type="entry name" value="DNA_helicase_UvrD/REP"/>
</dbReference>
<evidence type="ECO:0000259" key="7">
    <source>
        <dbReference type="PROSITE" id="PS51198"/>
    </source>
</evidence>
<evidence type="ECO:0000256" key="4">
    <source>
        <dbReference type="ARBA" id="ARBA00022840"/>
    </source>
</evidence>
<keyword evidence="3 6" id="KW-0347">Helicase</keyword>
<accession>A0A9D1D574</accession>
<keyword evidence="2 6" id="KW-0378">Hydrolase</keyword>
<keyword evidence="5" id="KW-0238">DNA-binding</keyword>
<dbReference type="InterPro" id="IPR027417">
    <property type="entry name" value="P-loop_NTPase"/>
</dbReference>
<dbReference type="InterPro" id="IPR013986">
    <property type="entry name" value="DExx_box_DNA_helicase_dom_sf"/>
</dbReference>
<dbReference type="GO" id="GO:0000725">
    <property type="term" value="P:recombinational repair"/>
    <property type="evidence" value="ECO:0007669"/>
    <property type="project" value="TreeGrafter"/>
</dbReference>
<proteinExistence type="predicted"/>
<dbReference type="Gene3D" id="3.30.160.800">
    <property type="match status" value="1"/>
</dbReference>
<dbReference type="Gene3D" id="1.10.486.10">
    <property type="entry name" value="PCRA, domain 4"/>
    <property type="match status" value="1"/>
</dbReference>
<dbReference type="Proteomes" id="UP000824261">
    <property type="component" value="Unassembled WGS sequence"/>
</dbReference>
<dbReference type="PROSITE" id="PS51198">
    <property type="entry name" value="UVRD_HELICASE_ATP_BIND"/>
    <property type="match status" value="1"/>
</dbReference>
<protein>
    <submittedName>
        <fullName evidence="8">ATP-dependent helicase</fullName>
    </submittedName>
</protein>
<dbReference type="PANTHER" id="PTHR11070:SF2">
    <property type="entry name" value="ATP-DEPENDENT DNA HELICASE SRS2"/>
    <property type="match status" value="1"/>
</dbReference>
<evidence type="ECO:0000256" key="5">
    <source>
        <dbReference type="ARBA" id="ARBA00023125"/>
    </source>
</evidence>
<evidence type="ECO:0000313" key="9">
    <source>
        <dbReference type="Proteomes" id="UP000824261"/>
    </source>
</evidence>
<evidence type="ECO:0000256" key="2">
    <source>
        <dbReference type="ARBA" id="ARBA00022801"/>
    </source>
</evidence>
<dbReference type="Pfam" id="PF00580">
    <property type="entry name" value="UvrD-helicase"/>
    <property type="match status" value="1"/>
</dbReference>
<dbReference type="Gene3D" id="3.40.50.300">
    <property type="entry name" value="P-loop containing nucleotide triphosphate hydrolases"/>
    <property type="match status" value="2"/>
</dbReference>
<dbReference type="GO" id="GO:0043138">
    <property type="term" value="F:3'-5' DNA helicase activity"/>
    <property type="evidence" value="ECO:0007669"/>
    <property type="project" value="TreeGrafter"/>
</dbReference>
<dbReference type="Gene3D" id="1.10.10.160">
    <property type="match status" value="1"/>
</dbReference>
<reference evidence="8" key="2">
    <citation type="journal article" date="2021" name="PeerJ">
        <title>Extensive microbial diversity within the chicken gut microbiome revealed by metagenomics and culture.</title>
        <authorList>
            <person name="Gilroy R."/>
            <person name="Ravi A."/>
            <person name="Getino M."/>
            <person name="Pursley I."/>
            <person name="Horton D.L."/>
            <person name="Alikhan N.F."/>
            <person name="Baker D."/>
            <person name="Gharbi K."/>
            <person name="Hall N."/>
            <person name="Watson M."/>
            <person name="Adriaenssens E.M."/>
            <person name="Foster-Nyarko E."/>
            <person name="Jarju S."/>
            <person name="Secka A."/>
            <person name="Antonio M."/>
            <person name="Oren A."/>
            <person name="Chaudhuri R.R."/>
            <person name="La Ragione R."/>
            <person name="Hildebrand F."/>
            <person name="Pallen M.J."/>
        </authorList>
    </citation>
    <scope>NUCLEOTIDE SEQUENCE</scope>
    <source>
        <strain evidence="8">ChiGjej1B1-2707</strain>
    </source>
</reference>
<dbReference type="GO" id="GO:0016787">
    <property type="term" value="F:hydrolase activity"/>
    <property type="evidence" value="ECO:0007669"/>
    <property type="project" value="UniProtKB-UniRule"/>
</dbReference>
<evidence type="ECO:0000313" key="8">
    <source>
        <dbReference type="EMBL" id="HIR02387.1"/>
    </source>
</evidence>
<keyword evidence="1 6" id="KW-0547">Nucleotide-binding</keyword>
<organism evidence="8 9">
    <name type="scientific">Candidatus Aveggerthella stercoripullorum</name>
    <dbReference type="NCBI Taxonomy" id="2840688"/>
    <lineage>
        <taxon>Bacteria</taxon>
        <taxon>Bacillati</taxon>
        <taxon>Actinomycetota</taxon>
        <taxon>Coriobacteriia</taxon>
        <taxon>Eggerthellales</taxon>
        <taxon>Eggerthellaceae</taxon>
        <taxon>Eggerthellaceae incertae sedis</taxon>
        <taxon>Candidatus Aveggerthella</taxon>
    </lineage>
</organism>
<gene>
    <name evidence="8" type="ORF">IAA69_09040</name>
</gene>
<evidence type="ECO:0000256" key="6">
    <source>
        <dbReference type="PROSITE-ProRule" id="PRU00560"/>
    </source>
</evidence>
<feature type="binding site" evidence="6">
    <location>
        <begin position="17"/>
        <end position="24"/>
    </location>
    <ligand>
        <name>ATP</name>
        <dbReference type="ChEBI" id="CHEBI:30616"/>
    </ligand>
</feature>